<organism evidence="2 3">
    <name type="scientific">Qipengyuania qiaonensis</name>
    <dbReference type="NCBI Taxonomy" id="2867240"/>
    <lineage>
        <taxon>Bacteria</taxon>
        <taxon>Pseudomonadati</taxon>
        <taxon>Pseudomonadota</taxon>
        <taxon>Alphaproteobacteria</taxon>
        <taxon>Sphingomonadales</taxon>
        <taxon>Erythrobacteraceae</taxon>
        <taxon>Qipengyuania</taxon>
    </lineage>
</organism>
<keyword evidence="3" id="KW-1185">Reference proteome</keyword>
<proteinExistence type="predicted"/>
<sequence length="205" mass="23087">MLTIDKPSIAWCRTADILLFLDIEKDRYFRLPAEQNRAELAALDARSGPSWQQPPQFSRPGDYLLPGDVSSHIGNGNFTLSCVARAIWLQKRLERRIAARTLNVVLGEVKQRFDQIGVSSATLDPEAQRCIRSFEQARLIRTTADRCLPQSLALATSLVRLGVRPNVVIGVQAFPFAAHCWVQHREIVLNDSLEEVLRFTPILVL</sequence>
<dbReference type="InterPro" id="IPR053521">
    <property type="entry name" value="McjB-like"/>
</dbReference>
<dbReference type="InterPro" id="IPR032708">
    <property type="entry name" value="McjB_C"/>
</dbReference>
<gene>
    <name evidence="2" type="ORF">K3174_03985</name>
</gene>
<feature type="domain" description="Microcin J25-processing protein McjB C-terminal" evidence="1">
    <location>
        <begin position="125"/>
        <end position="203"/>
    </location>
</feature>
<reference evidence="2 3" key="1">
    <citation type="submission" date="2021-08" db="EMBL/GenBank/DDBJ databases">
        <title>Comparative Genomics Analysis of the Genus Qipengyuania Reveals Extensive Genetic Diversity and Metabolic Versatility, Including the Description of Fifteen Novel Species.</title>
        <authorList>
            <person name="Liu Y."/>
        </authorList>
    </citation>
    <scope>NUCLEOTIDE SEQUENCE [LARGE SCALE GENOMIC DNA]</scope>
    <source>
        <strain evidence="2 3">6D47A</strain>
    </source>
</reference>
<dbReference type="EMBL" id="JAIGNO010000002">
    <property type="protein sequence ID" value="MBX7481677.1"/>
    <property type="molecule type" value="Genomic_DNA"/>
</dbReference>
<evidence type="ECO:0000313" key="2">
    <source>
        <dbReference type="EMBL" id="MBX7481677.1"/>
    </source>
</evidence>
<dbReference type="Proteomes" id="UP000755104">
    <property type="component" value="Unassembled WGS sequence"/>
</dbReference>
<protein>
    <submittedName>
        <fullName evidence="2">Lasso peptide biosynthesis B2 protein</fullName>
    </submittedName>
</protein>
<dbReference type="RefSeq" id="WP_221555779.1">
    <property type="nucleotide sequence ID" value="NZ_JAIGNO010000002.1"/>
</dbReference>
<accession>A0ABS7J9M5</accession>
<evidence type="ECO:0000313" key="3">
    <source>
        <dbReference type="Proteomes" id="UP000755104"/>
    </source>
</evidence>
<dbReference type="NCBIfam" id="NF033537">
    <property type="entry name" value="lasso_biosyn_B2"/>
    <property type="match status" value="1"/>
</dbReference>
<name>A0ABS7J9M5_9SPHN</name>
<comment type="caution">
    <text evidence="2">The sequence shown here is derived from an EMBL/GenBank/DDBJ whole genome shotgun (WGS) entry which is preliminary data.</text>
</comment>
<dbReference type="Pfam" id="PF13471">
    <property type="entry name" value="Transglut_core3"/>
    <property type="match status" value="1"/>
</dbReference>
<evidence type="ECO:0000259" key="1">
    <source>
        <dbReference type="Pfam" id="PF13471"/>
    </source>
</evidence>